<name>A0ABU7LWH8_9PROT</name>
<organism evidence="1 2">
    <name type="scientific">Hyphobacterium marinum</name>
    <dbReference type="NCBI Taxonomy" id="3116574"/>
    <lineage>
        <taxon>Bacteria</taxon>
        <taxon>Pseudomonadati</taxon>
        <taxon>Pseudomonadota</taxon>
        <taxon>Alphaproteobacteria</taxon>
        <taxon>Maricaulales</taxon>
        <taxon>Maricaulaceae</taxon>
        <taxon>Hyphobacterium</taxon>
    </lineage>
</organism>
<dbReference type="RefSeq" id="WP_330195434.1">
    <property type="nucleotide sequence ID" value="NZ_JAZDRO010000001.1"/>
</dbReference>
<reference evidence="1 2" key="1">
    <citation type="submission" date="2024-01" db="EMBL/GenBank/DDBJ databases">
        <title>Hyphobacterium bacterium isolated from marine sediment.</title>
        <authorList>
            <person name="Zhao S."/>
        </authorList>
    </citation>
    <scope>NUCLEOTIDE SEQUENCE [LARGE SCALE GENOMIC DNA]</scope>
    <source>
        <strain evidence="1 2">Y60-23</strain>
    </source>
</reference>
<dbReference type="Proteomes" id="UP001310692">
    <property type="component" value="Unassembled WGS sequence"/>
</dbReference>
<evidence type="ECO:0000313" key="2">
    <source>
        <dbReference type="Proteomes" id="UP001310692"/>
    </source>
</evidence>
<comment type="caution">
    <text evidence="1">The sequence shown here is derived from an EMBL/GenBank/DDBJ whole genome shotgun (WGS) entry which is preliminary data.</text>
</comment>
<gene>
    <name evidence="1" type="ORF">V0U35_04360</name>
</gene>
<proteinExistence type="predicted"/>
<accession>A0ABU7LWH8</accession>
<dbReference type="EMBL" id="JAZDRO010000001">
    <property type="protein sequence ID" value="MEE2565903.1"/>
    <property type="molecule type" value="Genomic_DNA"/>
</dbReference>
<keyword evidence="2" id="KW-1185">Reference proteome</keyword>
<evidence type="ECO:0000313" key="1">
    <source>
        <dbReference type="EMBL" id="MEE2565903.1"/>
    </source>
</evidence>
<sequence length="316" mass="32672">MAHAVIERFQALESVFIEAVKRSERLSARFAAAAALDADSDVATTVRRALRERDALDACVSRWSHPSKPMRIVYGAALAAVNRDAGAYAETHAALKETRKARGGRRLSLDGSCTALTLTAAGGSPAQTGMFFDILEAIAAPWWRRDAAAEEAYAAIMAADGETPETAEARLGKARDAMLGAGVPKGQVNKAVYEVALADPSPMRFAKTWTALSIAARSEKGLVRHTGLSGLAILAAQVDDGSAAGDALVEANTAIRALKPKPQGMAAGRLVLRLAVAMTGRKTPGAAARDLSAIFAAQQAAVVAATAGVVAVTAAG</sequence>
<protein>
    <submittedName>
        <fullName evidence="1">Uncharacterized protein</fullName>
    </submittedName>
</protein>